<keyword evidence="1" id="KW-0472">Membrane</keyword>
<dbReference type="EMBL" id="JABBHF010000010">
    <property type="protein sequence ID" value="NMH89048.1"/>
    <property type="molecule type" value="Genomic_DNA"/>
</dbReference>
<feature type="transmembrane region" description="Helical" evidence="1">
    <location>
        <begin position="306"/>
        <end position="328"/>
    </location>
</feature>
<dbReference type="Pfam" id="PF01757">
    <property type="entry name" value="Acyl_transf_3"/>
    <property type="match status" value="1"/>
</dbReference>
<keyword evidence="3" id="KW-0012">Acyltransferase</keyword>
<dbReference type="RefSeq" id="WP_169675662.1">
    <property type="nucleotide sequence ID" value="NZ_JABBHF010000010.1"/>
</dbReference>
<evidence type="ECO:0000259" key="2">
    <source>
        <dbReference type="Pfam" id="PF01757"/>
    </source>
</evidence>
<accession>A0ABX1S1E6</accession>
<feature type="transmembrane region" description="Helical" evidence="1">
    <location>
        <begin position="62"/>
        <end position="82"/>
    </location>
</feature>
<feature type="transmembrane region" description="Helical" evidence="1">
    <location>
        <begin position="21"/>
        <end position="42"/>
    </location>
</feature>
<feature type="transmembrane region" description="Helical" evidence="1">
    <location>
        <begin position="103"/>
        <end position="123"/>
    </location>
</feature>
<sequence length="383" mass="44744">MTHGLANSTIKNKKSVNYISSLTPLRGIAALLVVLFHFDIWLMLHGFPRLINTKHSSFITNGYLWVDLFFILSGFVICHVYGKKLENRNRTVVKKYLWARFTRLYPLHVFIMLLFVLQTIVLFQLFPEYAAEKWKWTRSLPDFFIHLFFLQTSGIIDRPVWNVGSWSIAAEWWTYILAIGLIPLLNKSKNLISIISTILALLGFVFIASQNSKFKLDEFYGLGTLRCVFGFTIGIGVYQVYSTLVNKETIWSKDWLFYIMLLCSLSVLHFNLYDIIVIPFFGAFILCTSLNKGLPSKLLNSRPLLFIGNISYSIYLIHLFWIYLWLMWLDLYFKPINPNVTPGLLDKILWLSILLVLIIASSYLTYKYIEIPAQKRLRQWQKL</sequence>
<name>A0ABX1S1E6_9FLAO</name>
<dbReference type="GO" id="GO:0016746">
    <property type="term" value="F:acyltransferase activity"/>
    <property type="evidence" value="ECO:0007669"/>
    <property type="project" value="UniProtKB-KW"/>
</dbReference>
<dbReference type="InterPro" id="IPR050879">
    <property type="entry name" value="Acyltransferase_3"/>
</dbReference>
<keyword evidence="3" id="KW-0808">Transferase</keyword>
<dbReference type="InterPro" id="IPR002656">
    <property type="entry name" value="Acyl_transf_3_dom"/>
</dbReference>
<dbReference type="Proteomes" id="UP000746690">
    <property type="component" value="Unassembled WGS sequence"/>
</dbReference>
<dbReference type="PANTHER" id="PTHR23028">
    <property type="entry name" value="ACETYLTRANSFERASE"/>
    <property type="match status" value="1"/>
</dbReference>
<evidence type="ECO:0000313" key="4">
    <source>
        <dbReference type="Proteomes" id="UP000746690"/>
    </source>
</evidence>
<evidence type="ECO:0000256" key="1">
    <source>
        <dbReference type="SAM" id="Phobius"/>
    </source>
</evidence>
<keyword evidence="4" id="KW-1185">Reference proteome</keyword>
<reference evidence="3 4" key="1">
    <citation type="submission" date="2020-04" db="EMBL/GenBank/DDBJ databases">
        <title>A Flavivirga sp. nov.</title>
        <authorList>
            <person name="Sun X."/>
        </authorList>
    </citation>
    <scope>NUCLEOTIDE SEQUENCE [LARGE SCALE GENOMIC DNA]</scope>
    <source>
        <strain evidence="3 4">Y03</strain>
    </source>
</reference>
<keyword evidence="1" id="KW-0812">Transmembrane</keyword>
<evidence type="ECO:0000313" key="3">
    <source>
        <dbReference type="EMBL" id="NMH89048.1"/>
    </source>
</evidence>
<feature type="transmembrane region" description="Helical" evidence="1">
    <location>
        <begin position="256"/>
        <end position="286"/>
    </location>
</feature>
<feature type="transmembrane region" description="Helical" evidence="1">
    <location>
        <begin position="191"/>
        <end position="208"/>
    </location>
</feature>
<feature type="domain" description="Acyltransferase 3" evidence="2">
    <location>
        <begin position="25"/>
        <end position="366"/>
    </location>
</feature>
<feature type="transmembrane region" description="Helical" evidence="1">
    <location>
        <begin position="168"/>
        <end position="185"/>
    </location>
</feature>
<feature type="transmembrane region" description="Helical" evidence="1">
    <location>
        <begin position="348"/>
        <end position="369"/>
    </location>
</feature>
<proteinExistence type="predicted"/>
<protein>
    <submittedName>
        <fullName evidence="3">Acyltransferase</fullName>
    </submittedName>
</protein>
<organism evidence="3 4">
    <name type="scientific">Flavivirga algicola</name>
    <dbReference type="NCBI Taxonomy" id="2729136"/>
    <lineage>
        <taxon>Bacteria</taxon>
        <taxon>Pseudomonadati</taxon>
        <taxon>Bacteroidota</taxon>
        <taxon>Flavobacteriia</taxon>
        <taxon>Flavobacteriales</taxon>
        <taxon>Flavobacteriaceae</taxon>
        <taxon>Flavivirga</taxon>
    </lineage>
</organism>
<gene>
    <name evidence="3" type="ORF">HHX25_16160</name>
</gene>
<keyword evidence="1" id="KW-1133">Transmembrane helix</keyword>
<feature type="transmembrane region" description="Helical" evidence="1">
    <location>
        <begin position="220"/>
        <end position="241"/>
    </location>
</feature>
<comment type="caution">
    <text evidence="3">The sequence shown here is derived from an EMBL/GenBank/DDBJ whole genome shotgun (WGS) entry which is preliminary data.</text>
</comment>